<dbReference type="GeneID" id="6081184"/>
<protein>
    <submittedName>
        <fullName evidence="3">Predicted protein</fullName>
    </submittedName>
</protein>
<dbReference type="InterPro" id="IPR008266">
    <property type="entry name" value="Tyr_kinase_AS"/>
</dbReference>
<evidence type="ECO:0000313" key="4">
    <source>
        <dbReference type="Proteomes" id="UP000001194"/>
    </source>
</evidence>
<dbReference type="PANTHER" id="PTHR38248:SF2">
    <property type="entry name" value="FUNK1 11"/>
    <property type="match status" value="1"/>
</dbReference>
<dbReference type="STRING" id="486041.B0DNT0"/>
<evidence type="ECO:0000313" key="3">
    <source>
        <dbReference type="EMBL" id="EDR03776.1"/>
    </source>
</evidence>
<dbReference type="InterPro" id="IPR011009">
    <property type="entry name" value="Kinase-like_dom_sf"/>
</dbReference>
<dbReference type="EMBL" id="DS547122">
    <property type="protein sequence ID" value="EDR03776.1"/>
    <property type="molecule type" value="Genomic_DNA"/>
</dbReference>
<dbReference type="SUPFAM" id="SSF56112">
    <property type="entry name" value="Protein kinase-like (PK-like)"/>
    <property type="match status" value="1"/>
</dbReference>
<dbReference type="HOGENOM" id="CLU_066702_0_0_1"/>
<dbReference type="Proteomes" id="UP000001194">
    <property type="component" value="Unassembled WGS sequence"/>
</dbReference>
<proteinExistence type="predicted"/>
<dbReference type="Gene3D" id="1.10.510.10">
    <property type="entry name" value="Transferase(Phosphotransferase) domain 1"/>
    <property type="match status" value="1"/>
</dbReference>
<dbReference type="RefSeq" id="XP_001885629.1">
    <property type="nucleotide sequence ID" value="XM_001885594.1"/>
</dbReference>
<dbReference type="InParanoid" id="B0DNT0"/>
<accession>B0DNT0</accession>
<feature type="region of interest" description="Disordered" evidence="1">
    <location>
        <begin position="275"/>
        <end position="342"/>
    </location>
</feature>
<dbReference type="PROSITE" id="PS00109">
    <property type="entry name" value="PROTEIN_KINASE_TYR"/>
    <property type="match status" value="1"/>
</dbReference>
<dbReference type="Pfam" id="PF17667">
    <property type="entry name" value="Pkinase_fungal"/>
    <property type="match status" value="1"/>
</dbReference>
<gene>
    <name evidence="3" type="ORF">LACBIDRAFT_306819</name>
</gene>
<feature type="compositionally biased region" description="Low complexity" evidence="1">
    <location>
        <begin position="278"/>
        <end position="298"/>
    </location>
</feature>
<dbReference type="AlphaFoldDB" id="B0DNT0"/>
<feature type="domain" description="Fungal-type protein kinase" evidence="2">
    <location>
        <begin position="24"/>
        <end position="159"/>
    </location>
</feature>
<dbReference type="OrthoDB" id="5569250at2759"/>
<keyword evidence="4" id="KW-1185">Reference proteome</keyword>
<sequence>MIDHWEPKMSISSLRGIDCNTPNFRDRSFSRVLLERYGKRIHQFDNKKQLLSAFRDAIAGHRNLWNKGILHRDISINNILIGKENAPVGSRGVVIDLDMAILLNREGSLAGVDFRTGTRIFQSVMVLRSQMKQKPGIIFPTHDYLDDLESCFYVLCWICFAYDGLRLLIDPQPSFLCLWEKLNPEIASNSKFTFLHEFALPEMSSWFGETFETLLQSFQTFLVAKINRKTRMMHQKVPRLSLEELKADATKHYAIVLGFFDDAIKEVEALPDASPPFATRLPPATASPATPPRASASLGKRRSDDVPEGSPSIKKPRTNPHAPRFPSNLLTETSSMDDFYGD</sequence>
<dbReference type="GO" id="GO:0004672">
    <property type="term" value="F:protein kinase activity"/>
    <property type="evidence" value="ECO:0007669"/>
    <property type="project" value="InterPro"/>
</dbReference>
<organism evidence="4">
    <name type="scientific">Laccaria bicolor (strain S238N-H82 / ATCC MYA-4686)</name>
    <name type="common">Bicoloured deceiver</name>
    <name type="synonym">Laccaria laccata var. bicolor</name>
    <dbReference type="NCBI Taxonomy" id="486041"/>
    <lineage>
        <taxon>Eukaryota</taxon>
        <taxon>Fungi</taxon>
        <taxon>Dikarya</taxon>
        <taxon>Basidiomycota</taxon>
        <taxon>Agaricomycotina</taxon>
        <taxon>Agaricomycetes</taxon>
        <taxon>Agaricomycetidae</taxon>
        <taxon>Agaricales</taxon>
        <taxon>Agaricineae</taxon>
        <taxon>Hydnangiaceae</taxon>
        <taxon>Laccaria</taxon>
    </lineage>
</organism>
<dbReference type="PANTHER" id="PTHR38248">
    <property type="entry name" value="FUNK1 6"/>
    <property type="match status" value="1"/>
</dbReference>
<reference evidence="3 4" key="1">
    <citation type="journal article" date="2008" name="Nature">
        <title>The genome of Laccaria bicolor provides insights into mycorrhizal symbiosis.</title>
        <authorList>
            <person name="Martin F."/>
            <person name="Aerts A."/>
            <person name="Ahren D."/>
            <person name="Brun A."/>
            <person name="Danchin E.G.J."/>
            <person name="Duchaussoy F."/>
            <person name="Gibon J."/>
            <person name="Kohler A."/>
            <person name="Lindquist E."/>
            <person name="Pereda V."/>
            <person name="Salamov A."/>
            <person name="Shapiro H.J."/>
            <person name="Wuyts J."/>
            <person name="Blaudez D."/>
            <person name="Buee M."/>
            <person name="Brokstein P."/>
            <person name="Canbaeck B."/>
            <person name="Cohen D."/>
            <person name="Courty P.E."/>
            <person name="Coutinho P.M."/>
            <person name="Delaruelle C."/>
            <person name="Detter J.C."/>
            <person name="Deveau A."/>
            <person name="DiFazio S."/>
            <person name="Duplessis S."/>
            <person name="Fraissinet-Tachet L."/>
            <person name="Lucic E."/>
            <person name="Frey-Klett P."/>
            <person name="Fourrey C."/>
            <person name="Feussner I."/>
            <person name="Gay G."/>
            <person name="Grimwood J."/>
            <person name="Hoegger P.J."/>
            <person name="Jain P."/>
            <person name="Kilaru S."/>
            <person name="Labbe J."/>
            <person name="Lin Y.C."/>
            <person name="Legue V."/>
            <person name="Le Tacon F."/>
            <person name="Marmeisse R."/>
            <person name="Melayah D."/>
            <person name="Montanini B."/>
            <person name="Muratet M."/>
            <person name="Nehls U."/>
            <person name="Niculita-Hirzel H."/>
            <person name="Oudot-Le Secq M.P."/>
            <person name="Peter M."/>
            <person name="Quesneville H."/>
            <person name="Rajashekar B."/>
            <person name="Reich M."/>
            <person name="Rouhier N."/>
            <person name="Schmutz J."/>
            <person name="Yin T."/>
            <person name="Chalot M."/>
            <person name="Henrissat B."/>
            <person name="Kuees U."/>
            <person name="Lucas S."/>
            <person name="Van de Peer Y."/>
            <person name="Podila G.K."/>
            <person name="Polle A."/>
            <person name="Pukkila P.J."/>
            <person name="Richardson P.M."/>
            <person name="Rouze P."/>
            <person name="Sanders I.R."/>
            <person name="Stajich J.E."/>
            <person name="Tunlid A."/>
            <person name="Tuskan G."/>
            <person name="Grigoriev I.V."/>
        </authorList>
    </citation>
    <scope>NUCLEOTIDE SEQUENCE [LARGE SCALE GENOMIC DNA]</scope>
    <source>
        <strain evidence="4">S238N-H82 / ATCC MYA-4686</strain>
    </source>
</reference>
<evidence type="ECO:0000259" key="2">
    <source>
        <dbReference type="Pfam" id="PF17667"/>
    </source>
</evidence>
<evidence type="ECO:0000256" key="1">
    <source>
        <dbReference type="SAM" id="MobiDB-lite"/>
    </source>
</evidence>
<name>B0DNT0_LACBS</name>
<dbReference type="InterPro" id="IPR040976">
    <property type="entry name" value="Pkinase_fungal"/>
</dbReference>
<dbReference type="KEGG" id="lbc:LACBIDRAFT_306819"/>